<dbReference type="AlphaFoldDB" id="S8EMR8"/>
<dbReference type="EMBL" id="KE504126">
    <property type="protein sequence ID" value="EPT04634.1"/>
    <property type="molecule type" value="Genomic_DNA"/>
</dbReference>
<dbReference type="OrthoDB" id="10444991at2759"/>
<protein>
    <submittedName>
        <fullName evidence="2">Uncharacterized protein</fullName>
    </submittedName>
</protein>
<feature type="region of interest" description="Disordered" evidence="1">
    <location>
        <begin position="96"/>
        <end position="121"/>
    </location>
</feature>
<feature type="compositionally biased region" description="Low complexity" evidence="1">
    <location>
        <begin position="307"/>
        <end position="324"/>
    </location>
</feature>
<keyword evidence="3" id="KW-1185">Reference proteome</keyword>
<gene>
    <name evidence="2" type="ORF">FOMPIDRAFT_1045906</name>
</gene>
<dbReference type="InParanoid" id="S8EMR8"/>
<feature type="region of interest" description="Disordered" evidence="1">
    <location>
        <begin position="218"/>
        <end position="243"/>
    </location>
</feature>
<reference evidence="2 3" key="1">
    <citation type="journal article" date="2012" name="Science">
        <title>The Paleozoic origin of enzymatic lignin decomposition reconstructed from 31 fungal genomes.</title>
        <authorList>
            <person name="Floudas D."/>
            <person name="Binder M."/>
            <person name="Riley R."/>
            <person name="Barry K."/>
            <person name="Blanchette R.A."/>
            <person name="Henrissat B."/>
            <person name="Martinez A.T."/>
            <person name="Otillar R."/>
            <person name="Spatafora J.W."/>
            <person name="Yadav J.S."/>
            <person name="Aerts A."/>
            <person name="Benoit I."/>
            <person name="Boyd A."/>
            <person name="Carlson A."/>
            <person name="Copeland A."/>
            <person name="Coutinho P.M."/>
            <person name="de Vries R.P."/>
            <person name="Ferreira P."/>
            <person name="Findley K."/>
            <person name="Foster B."/>
            <person name="Gaskell J."/>
            <person name="Glotzer D."/>
            <person name="Gorecki P."/>
            <person name="Heitman J."/>
            <person name="Hesse C."/>
            <person name="Hori C."/>
            <person name="Igarashi K."/>
            <person name="Jurgens J.A."/>
            <person name="Kallen N."/>
            <person name="Kersten P."/>
            <person name="Kohler A."/>
            <person name="Kuees U."/>
            <person name="Kumar T.K.A."/>
            <person name="Kuo A."/>
            <person name="LaButti K."/>
            <person name="Larrondo L.F."/>
            <person name="Lindquist E."/>
            <person name="Ling A."/>
            <person name="Lombard V."/>
            <person name="Lucas S."/>
            <person name="Lundell T."/>
            <person name="Martin R."/>
            <person name="McLaughlin D.J."/>
            <person name="Morgenstern I."/>
            <person name="Morin E."/>
            <person name="Murat C."/>
            <person name="Nagy L.G."/>
            <person name="Nolan M."/>
            <person name="Ohm R.A."/>
            <person name="Patyshakuliyeva A."/>
            <person name="Rokas A."/>
            <person name="Ruiz-Duenas F.J."/>
            <person name="Sabat G."/>
            <person name="Salamov A."/>
            <person name="Samejima M."/>
            <person name="Schmutz J."/>
            <person name="Slot J.C."/>
            <person name="St John F."/>
            <person name="Stenlid J."/>
            <person name="Sun H."/>
            <person name="Sun S."/>
            <person name="Syed K."/>
            <person name="Tsang A."/>
            <person name="Wiebenga A."/>
            <person name="Young D."/>
            <person name="Pisabarro A."/>
            <person name="Eastwood D.C."/>
            <person name="Martin F."/>
            <person name="Cullen D."/>
            <person name="Grigoriev I.V."/>
            <person name="Hibbett D.S."/>
        </authorList>
    </citation>
    <scope>NUCLEOTIDE SEQUENCE</scope>
    <source>
        <strain evidence="3">FP-58527</strain>
    </source>
</reference>
<dbReference type="HOGENOM" id="CLU_348166_0_0_1"/>
<feature type="region of interest" description="Disordered" evidence="1">
    <location>
        <begin position="279"/>
        <end position="360"/>
    </location>
</feature>
<evidence type="ECO:0000313" key="2">
    <source>
        <dbReference type="EMBL" id="EPT04634.1"/>
    </source>
</evidence>
<feature type="region of interest" description="Disordered" evidence="1">
    <location>
        <begin position="143"/>
        <end position="164"/>
    </location>
</feature>
<proteinExistence type="predicted"/>
<name>S8EMR8_FOMSC</name>
<sequence length="810" mass="88762">MAVEPVNTIVSAAEASNASTTVGFFRKILRTSRLALRRFSAWRKAELLAVATAKSIKANKRYGRLALPPPPTLEPQATPPTASAISAASLALDSHDSQMESRLTKHTTTSSPRTQPILWNTSRPTPAAFVQPTCPLRELRTFAGNPSTTRLPQPSQSSEIGGKTTPLAARNDAPYETHFMLASGIVIGTFLLLRLVLAAAQHLPLARNRVEDVANEQHDADWEQLSPVGSPRSSVAGDEQRSDVFYGPFDDPLTRYAVPRPPTVLVTHRPHYVVLEAEVRSPVSPSESEGTAYEPLAGQLPDGPGPTSSASTTDAYSDTSGSAAESPVFSPPSAYSQDSIPTSEDTAVTTPDDVPRPLELPQDPLMRELVLNVTWILNSPWNDPPSLLPSSNNTPHSKETTDTEAQTVRAMLYDPRDCDVVLGYLRRRHTGTDQASDDVEGAYAEGEGGDLAEYEAALARIRRRRPEMVSDFDGAMGIEKPDISAVRHMSQCFRESVAAGTAPYGKGTKEEIWEWLSKEERERRVAPRSARRIDLGVSRKPDLREILTMHTGLDGMLDLLTRGTGQMQQPQVTCDEEIEETAVAGDATEAYLADWAADEIMVPDDEDVAIKVERGGPAIRNPRRTARGGKVRAPARRAYLPRDRSTAVLCQPRDLPNLGDVTAVVHDTMQEEVAYETEFRHAHRLLEKIEAERRRAALKARAMQYARVLDERGRPLAGSSRIDATIVDEETDHAETDLIGSCFALSSPFKVGGELRESVHSTQHETIFERDNPVANGSQVDVPPSPPTETEDIEQLHVLAMLRASLPKRR</sequence>
<organism evidence="2 3">
    <name type="scientific">Fomitopsis schrenkii</name>
    <name type="common">Brown rot fungus</name>
    <dbReference type="NCBI Taxonomy" id="2126942"/>
    <lineage>
        <taxon>Eukaryota</taxon>
        <taxon>Fungi</taxon>
        <taxon>Dikarya</taxon>
        <taxon>Basidiomycota</taxon>
        <taxon>Agaricomycotina</taxon>
        <taxon>Agaricomycetes</taxon>
        <taxon>Polyporales</taxon>
        <taxon>Fomitopsis</taxon>
    </lineage>
</organism>
<accession>S8EMR8</accession>
<feature type="compositionally biased region" description="Polar residues" evidence="1">
    <location>
        <begin position="106"/>
        <end position="121"/>
    </location>
</feature>
<feature type="compositionally biased region" description="Polar residues" evidence="1">
    <location>
        <begin position="144"/>
        <end position="159"/>
    </location>
</feature>
<feature type="compositionally biased region" description="Low complexity" evidence="1">
    <location>
        <begin position="280"/>
        <end position="289"/>
    </location>
</feature>
<evidence type="ECO:0000256" key="1">
    <source>
        <dbReference type="SAM" id="MobiDB-lite"/>
    </source>
</evidence>
<feature type="region of interest" description="Disordered" evidence="1">
    <location>
        <begin position="770"/>
        <end position="793"/>
    </location>
</feature>
<evidence type="ECO:0000313" key="3">
    <source>
        <dbReference type="Proteomes" id="UP000015241"/>
    </source>
</evidence>
<dbReference type="Proteomes" id="UP000015241">
    <property type="component" value="Unassembled WGS sequence"/>
</dbReference>
<feature type="compositionally biased region" description="Polar residues" evidence="1">
    <location>
        <begin position="333"/>
        <end position="349"/>
    </location>
</feature>